<dbReference type="InterPro" id="IPR036291">
    <property type="entry name" value="NAD(P)-bd_dom_sf"/>
</dbReference>
<dbReference type="EMBL" id="JNBS01003127">
    <property type="protein sequence ID" value="OQR88572.1"/>
    <property type="molecule type" value="Genomic_DNA"/>
</dbReference>
<name>A0A1V9YS50_9STRA</name>
<dbReference type="InterPro" id="IPR002347">
    <property type="entry name" value="SDR_fam"/>
</dbReference>
<sequence length="278" mass="30956">MKLDNIKSRNIHANFQGLKAMVVGGTAGIGEAIAKRLAQAQFDVIIVGRNKDRGHEIVLEMETINPTGKYDFLPLDVQYIKNIHGIAENYKQLDRLVLTQGILTTQGRKETSEGIDQKLSLHYYSRMAFIQEFLPLLRASTNSPRVLSVLSGGKHSSFPLYQQDPELKENYSLSNAATAAGFYNDLMLDSYSTDPENNTIAFAHSAPGIVNTDWGNKFPFFINLLFTPLKLFAKTPADCAELMSDFLLNPSVLPGFYVFDQYGQPATTTQLHTIEAKD</sequence>
<evidence type="ECO:0000313" key="3">
    <source>
        <dbReference type="Proteomes" id="UP000243217"/>
    </source>
</evidence>
<dbReference type="Proteomes" id="UP000243217">
    <property type="component" value="Unassembled WGS sequence"/>
</dbReference>
<comment type="caution">
    <text evidence="2">The sequence shown here is derived from an EMBL/GenBank/DDBJ whole genome shotgun (WGS) entry which is preliminary data.</text>
</comment>
<gene>
    <name evidence="2" type="ORF">THRCLA_10236</name>
</gene>
<evidence type="ECO:0000313" key="2">
    <source>
        <dbReference type="EMBL" id="OQR88572.1"/>
    </source>
</evidence>
<dbReference type="OrthoDB" id="2898509at2759"/>
<dbReference type="InterPro" id="IPR052228">
    <property type="entry name" value="Sec_Metab_Biosynth_Oxidored"/>
</dbReference>
<organism evidence="2 3">
    <name type="scientific">Thraustotheca clavata</name>
    <dbReference type="NCBI Taxonomy" id="74557"/>
    <lineage>
        <taxon>Eukaryota</taxon>
        <taxon>Sar</taxon>
        <taxon>Stramenopiles</taxon>
        <taxon>Oomycota</taxon>
        <taxon>Saprolegniomycetes</taxon>
        <taxon>Saprolegniales</taxon>
        <taxon>Achlyaceae</taxon>
        <taxon>Thraustotheca</taxon>
    </lineage>
</organism>
<dbReference type="STRING" id="74557.A0A1V9YS50"/>
<dbReference type="PANTHER" id="PTHR47534">
    <property type="entry name" value="YALI0E05731P"/>
    <property type="match status" value="1"/>
</dbReference>
<keyword evidence="3" id="KW-1185">Reference proteome</keyword>
<dbReference type="PRINTS" id="PR00081">
    <property type="entry name" value="GDHRDH"/>
</dbReference>
<feature type="non-terminal residue" evidence="2">
    <location>
        <position position="278"/>
    </location>
</feature>
<keyword evidence="1" id="KW-0560">Oxidoreductase</keyword>
<dbReference type="SUPFAM" id="SSF51735">
    <property type="entry name" value="NAD(P)-binding Rossmann-fold domains"/>
    <property type="match status" value="1"/>
</dbReference>
<reference evidence="2 3" key="1">
    <citation type="journal article" date="2014" name="Genome Biol. Evol.">
        <title>The secreted proteins of Achlya hypogyna and Thraustotheca clavata identify the ancestral oomycete secretome and reveal gene acquisitions by horizontal gene transfer.</title>
        <authorList>
            <person name="Misner I."/>
            <person name="Blouin N."/>
            <person name="Leonard G."/>
            <person name="Richards T.A."/>
            <person name="Lane C.E."/>
        </authorList>
    </citation>
    <scope>NUCLEOTIDE SEQUENCE [LARGE SCALE GENOMIC DNA]</scope>
    <source>
        <strain evidence="2 3">ATCC 34112</strain>
    </source>
</reference>
<proteinExistence type="predicted"/>
<accession>A0A1V9YS50</accession>
<dbReference type="AlphaFoldDB" id="A0A1V9YS50"/>
<dbReference type="Pfam" id="PF00106">
    <property type="entry name" value="adh_short"/>
    <property type="match status" value="1"/>
</dbReference>
<protein>
    <submittedName>
        <fullName evidence="2">FabG domain-containing protein</fullName>
    </submittedName>
</protein>
<evidence type="ECO:0000256" key="1">
    <source>
        <dbReference type="ARBA" id="ARBA00023002"/>
    </source>
</evidence>
<dbReference type="PANTHER" id="PTHR47534:SF3">
    <property type="entry name" value="ALCOHOL DEHYDROGENASE-LIKE C-TERMINAL DOMAIN-CONTAINING PROTEIN"/>
    <property type="match status" value="1"/>
</dbReference>
<dbReference type="Gene3D" id="3.40.50.720">
    <property type="entry name" value="NAD(P)-binding Rossmann-like Domain"/>
    <property type="match status" value="1"/>
</dbReference>
<dbReference type="GO" id="GO:0016491">
    <property type="term" value="F:oxidoreductase activity"/>
    <property type="evidence" value="ECO:0007669"/>
    <property type="project" value="UniProtKB-KW"/>
</dbReference>